<feature type="transmembrane region" description="Helical" evidence="1">
    <location>
        <begin position="6"/>
        <end position="23"/>
    </location>
</feature>
<name>A0ABT4Y7B1_METRE</name>
<comment type="caution">
    <text evidence="2">The sequence shown here is derived from an EMBL/GenBank/DDBJ whole genome shotgun (WGS) entry which is preliminary data.</text>
</comment>
<dbReference type="EMBL" id="JANEWF010000018">
    <property type="protein sequence ID" value="MDA8484596.1"/>
    <property type="molecule type" value="Genomic_DNA"/>
</dbReference>
<keyword evidence="1" id="KW-1133">Transmembrane helix</keyword>
<evidence type="ECO:0000313" key="2">
    <source>
        <dbReference type="EMBL" id="MDA8484596.1"/>
    </source>
</evidence>
<dbReference type="Proteomes" id="UP001211689">
    <property type="component" value="Unassembled WGS sequence"/>
</dbReference>
<protein>
    <submittedName>
        <fullName evidence="2">Uncharacterized protein</fullName>
    </submittedName>
</protein>
<sequence>MSAHVLLPACLFGAMGAIAFVLYEHEVHTGKPRWYRTATMFFAAVAAFALLAPLGAIYGHLMVWLLEA</sequence>
<keyword evidence="1" id="KW-0812">Transmembrane</keyword>
<reference evidence="2 3" key="1">
    <citation type="submission" date="2022-07" db="EMBL/GenBank/DDBJ databases">
        <title>Genome Analysis of Selected Gammaproteobacteria from Nigerian Food snails.</title>
        <authorList>
            <person name="Okafor A.C."/>
        </authorList>
    </citation>
    <scope>NUCLEOTIDE SEQUENCE [LARGE SCALE GENOMIC DNA]</scope>
    <source>
        <strain evidence="2 3">Awg 2</strain>
    </source>
</reference>
<dbReference type="RefSeq" id="WP_271471296.1">
    <property type="nucleotide sequence ID" value="NZ_JANEWF010000018.1"/>
</dbReference>
<keyword evidence="3" id="KW-1185">Reference proteome</keyword>
<evidence type="ECO:0000313" key="3">
    <source>
        <dbReference type="Proteomes" id="UP001211689"/>
    </source>
</evidence>
<organism evidence="2 3">
    <name type="scientific">Metapseudomonas resinovorans</name>
    <name type="common">Pseudomonas resinovorans</name>
    <dbReference type="NCBI Taxonomy" id="53412"/>
    <lineage>
        <taxon>Bacteria</taxon>
        <taxon>Pseudomonadati</taxon>
        <taxon>Pseudomonadota</taxon>
        <taxon>Gammaproteobacteria</taxon>
        <taxon>Pseudomonadales</taxon>
        <taxon>Pseudomonadaceae</taxon>
        <taxon>Metapseudomonas</taxon>
    </lineage>
</organism>
<accession>A0ABT4Y7B1</accession>
<proteinExistence type="predicted"/>
<gene>
    <name evidence="2" type="ORF">NNO07_16105</name>
</gene>
<evidence type="ECO:0000256" key="1">
    <source>
        <dbReference type="SAM" id="Phobius"/>
    </source>
</evidence>
<keyword evidence="1" id="KW-0472">Membrane</keyword>
<feature type="transmembrane region" description="Helical" evidence="1">
    <location>
        <begin position="35"/>
        <end position="58"/>
    </location>
</feature>